<evidence type="ECO:0000313" key="2">
    <source>
        <dbReference type="EMBL" id="CAH3018552.1"/>
    </source>
</evidence>
<dbReference type="InterPro" id="IPR011029">
    <property type="entry name" value="DEATH-like_dom_sf"/>
</dbReference>
<gene>
    <name evidence="2" type="ORF">PEVE_00043749</name>
</gene>
<dbReference type="Pfam" id="PF00619">
    <property type="entry name" value="CARD"/>
    <property type="match status" value="1"/>
</dbReference>
<evidence type="ECO:0000313" key="3">
    <source>
        <dbReference type="Proteomes" id="UP001159427"/>
    </source>
</evidence>
<protein>
    <recommendedName>
        <fullName evidence="1">CARD domain-containing protein</fullName>
    </recommendedName>
</protein>
<keyword evidence="3" id="KW-1185">Reference proteome</keyword>
<proteinExistence type="predicted"/>
<dbReference type="InterPro" id="IPR001315">
    <property type="entry name" value="CARD"/>
</dbReference>
<dbReference type="Proteomes" id="UP001159427">
    <property type="component" value="Unassembled WGS sequence"/>
</dbReference>
<feature type="domain" description="CARD" evidence="1">
    <location>
        <begin position="176"/>
        <end position="269"/>
    </location>
</feature>
<dbReference type="EMBL" id="CALNXI010000090">
    <property type="protein sequence ID" value="CAH3018552.1"/>
    <property type="molecule type" value="Genomic_DNA"/>
</dbReference>
<dbReference type="SUPFAM" id="SSF47986">
    <property type="entry name" value="DEATH domain"/>
    <property type="match status" value="1"/>
</dbReference>
<evidence type="ECO:0000259" key="1">
    <source>
        <dbReference type="PROSITE" id="PS50209"/>
    </source>
</evidence>
<reference evidence="2 3" key="1">
    <citation type="submission" date="2022-05" db="EMBL/GenBank/DDBJ databases">
        <authorList>
            <consortium name="Genoscope - CEA"/>
            <person name="William W."/>
        </authorList>
    </citation>
    <scope>NUCLEOTIDE SEQUENCE [LARGE SCALE GENOMIC DNA]</scope>
</reference>
<dbReference type="Gene3D" id="1.10.533.10">
    <property type="entry name" value="Death Domain, Fas"/>
    <property type="match status" value="1"/>
</dbReference>
<accession>A0ABN8LN09</accession>
<name>A0ABN8LN09_9CNID</name>
<organism evidence="2 3">
    <name type="scientific">Porites evermanni</name>
    <dbReference type="NCBI Taxonomy" id="104178"/>
    <lineage>
        <taxon>Eukaryota</taxon>
        <taxon>Metazoa</taxon>
        <taxon>Cnidaria</taxon>
        <taxon>Anthozoa</taxon>
        <taxon>Hexacorallia</taxon>
        <taxon>Scleractinia</taxon>
        <taxon>Fungiina</taxon>
        <taxon>Poritidae</taxon>
        <taxon>Porites</taxon>
    </lineage>
</organism>
<sequence>MPYSKEQLNYFRMIHIVMTIFSGALRELFKEEWRRFCGSKWRDRREDGRRFSSNESFVNRKRNREALKTIVKGHSSQFDNSILFYCILYSDSVGANLKKRNPSKYGEIDRLRELRNEVCHIAPKDEVEDSDFESFCSEAITCFRNLGLSTSNLKAIAKENSFDTNEVVRLKAELAREQMAVTEYEQYFSKKLSTLKKDFNPRPYLGKMKDLGILSEREVKNIKKQKRNEIKLAMLMDSVVYKGTEVVAAFLNLLSETDPKVASSFIDCLATSKQTEEICNYAPETIRRATVKYPKYYKLVMQTFTKDIYKRDWEKLNRRSAFFLYCFQDPATKLFVQIELAYGYNIQGESEKAMLLLNDALANASRAGENCQRIIARALARQSLKLVYEEKYPESKALAEQANMMVSNMESPEEQIVCLKRIADCLLYEDGLLESKKKGLTPVWNTIIELCQRNQDSIPRSSFYLRFVFADKARLHLGFSKNGFDRCPSGILDLEEAERCIQRLEEPDLKTDSEDTYTDAFRLICKSKIAFDKSKVADVAEEVETREKEALSLYEKAAAVCKSAQNNGILFMLSSLKEYLQND</sequence>
<comment type="caution">
    <text evidence="2">The sequence shown here is derived from an EMBL/GenBank/DDBJ whole genome shotgun (WGS) entry which is preliminary data.</text>
</comment>
<dbReference type="PROSITE" id="PS50209">
    <property type="entry name" value="CARD"/>
    <property type="match status" value="1"/>
</dbReference>